<evidence type="ECO:0000256" key="7">
    <source>
        <dbReference type="PIRSR" id="PIRSR005461-1"/>
    </source>
</evidence>
<dbReference type="RefSeq" id="XP_024360147.1">
    <property type="nucleotide sequence ID" value="XM_024504379.2"/>
</dbReference>
<dbReference type="PaxDb" id="3218-PP1S100_74V6.1"/>
<dbReference type="PANTHER" id="PTHR10920:SF18">
    <property type="entry name" value="RRNA METHYLTRANSFERASE 2, MITOCHONDRIAL"/>
    <property type="match status" value="1"/>
</dbReference>
<evidence type="ECO:0000256" key="3">
    <source>
        <dbReference type="ARBA" id="ARBA00022603"/>
    </source>
</evidence>
<dbReference type="FunFam" id="3.40.50.150:FF:000212">
    <property type="entry name" value="Ribosomal RNA large subunit methyltransferase E"/>
    <property type="match status" value="1"/>
</dbReference>
<dbReference type="PIRSF" id="PIRSF005461">
    <property type="entry name" value="23S_rRNA_mtase"/>
    <property type="match status" value="1"/>
</dbReference>
<feature type="domain" description="Ribosomal RNA methyltransferase FtsJ" evidence="8">
    <location>
        <begin position="18"/>
        <end position="214"/>
    </location>
</feature>
<keyword evidence="11" id="KW-1185">Reference proteome</keyword>
<dbReference type="InterPro" id="IPR029063">
    <property type="entry name" value="SAM-dependent_MTases_sf"/>
</dbReference>
<organism evidence="9">
    <name type="scientific">Physcomitrium patens</name>
    <name type="common">Spreading-leaved earth moss</name>
    <name type="synonym">Physcomitrella patens</name>
    <dbReference type="NCBI Taxonomy" id="3218"/>
    <lineage>
        <taxon>Eukaryota</taxon>
        <taxon>Viridiplantae</taxon>
        <taxon>Streptophyta</taxon>
        <taxon>Embryophyta</taxon>
        <taxon>Bryophyta</taxon>
        <taxon>Bryophytina</taxon>
        <taxon>Bryopsida</taxon>
        <taxon>Funariidae</taxon>
        <taxon>Funariales</taxon>
        <taxon>Funariaceae</taxon>
        <taxon>Physcomitrium</taxon>
    </lineage>
</organism>
<evidence type="ECO:0000256" key="4">
    <source>
        <dbReference type="ARBA" id="ARBA00022679"/>
    </source>
</evidence>
<dbReference type="EnsemblPlants" id="Pp3c22_17560V3.2">
    <property type="protein sequence ID" value="Pp3c22_17560V3.2"/>
    <property type="gene ID" value="Pp3c22_17560"/>
</dbReference>
<keyword evidence="5 7" id="KW-0949">S-adenosyl-L-methionine</keyword>
<dbReference type="PANTHER" id="PTHR10920">
    <property type="entry name" value="RIBOSOMAL RNA METHYLTRANSFERASE"/>
    <property type="match status" value="1"/>
</dbReference>
<feature type="active site" description="Proton acceptor" evidence="7">
    <location>
        <position position="172"/>
    </location>
</feature>
<dbReference type="EnsemblPlants" id="Pp3c22_17560V3.1">
    <property type="protein sequence ID" value="Pp3c22_17560V3.1"/>
    <property type="gene ID" value="Pp3c22_17560"/>
</dbReference>
<dbReference type="Gramene" id="Pp3c22_17560V3.1">
    <property type="protein sequence ID" value="Pp3c22_17560V3.1"/>
    <property type="gene ID" value="Pp3c22_17560"/>
</dbReference>
<accession>A9SP40</accession>
<dbReference type="Gramene" id="Pp3c22_17560V3.3">
    <property type="protein sequence ID" value="Pp3c22_17560V3.3"/>
    <property type="gene ID" value="Pp3c22_17560"/>
</dbReference>
<dbReference type="EnsemblPlants" id="Pp3c22_17560V3.3">
    <property type="protein sequence ID" value="Pp3c22_17560V3.3"/>
    <property type="gene ID" value="Pp3c22_17560"/>
</dbReference>
<comment type="similarity">
    <text evidence="1">Belongs to the class I-like SAM-binding methyltransferase superfamily. RNA methyltransferase RlmE family.</text>
</comment>
<dbReference type="STRING" id="3218.A9SP40"/>
<dbReference type="InterPro" id="IPR015507">
    <property type="entry name" value="rRNA-MeTfrase_E"/>
</dbReference>
<keyword evidence="3" id="KW-0489">Methyltransferase</keyword>
<dbReference type="Proteomes" id="UP000006727">
    <property type="component" value="Chromosome 22"/>
</dbReference>
<dbReference type="Gene3D" id="3.40.50.150">
    <property type="entry name" value="Vaccinia Virus protein VP39"/>
    <property type="match status" value="1"/>
</dbReference>
<reference evidence="9 11" key="1">
    <citation type="journal article" date="2008" name="Science">
        <title>The Physcomitrella genome reveals evolutionary insights into the conquest of land by plants.</title>
        <authorList>
            <person name="Rensing S."/>
            <person name="Lang D."/>
            <person name="Zimmer A."/>
            <person name="Terry A."/>
            <person name="Salamov A."/>
            <person name="Shapiro H."/>
            <person name="Nishiyama T."/>
            <person name="Perroud P.-F."/>
            <person name="Lindquist E."/>
            <person name="Kamisugi Y."/>
            <person name="Tanahashi T."/>
            <person name="Sakakibara K."/>
            <person name="Fujita T."/>
            <person name="Oishi K."/>
            <person name="Shin-I T."/>
            <person name="Kuroki Y."/>
            <person name="Toyoda A."/>
            <person name="Suzuki Y."/>
            <person name="Hashimoto A."/>
            <person name="Yamaguchi K."/>
            <person name="Sugano A."/>
            <person name="Kohara Y."/>
            <person name="Fujiyama A."/>
            <person name="Anterola A."/>
            <person name="Aoki S."/>
            <person name="Ashton N."/>
            <person name="Barbazuk W.B."/>
            <person name="Barker E."/>
            <person name="Bennetzen J."/>
            <person name="Bezanilla M."/>
            <person name="Blankenship R."/>
            <person name="Cho S.H."/>
            <person name="Dutcher S."/>
            <person name="Estelle M."/>
            <person name="Fawcett J.A."/>
            <person name="Gundlach H."/>
            <person name="Hanada K."/>
            <person name="Heyl A."/>
            <person name="Hicks K.A."/>
            <person name="Hugh J."/>
            <person name="Lohr M."/>
            <person name="Mayer K."/>
            <person name="Melkozernov A."/>
            <person name="Murata T."/>
            <person name="Nelson D."/>
            <person name="Pils B."/>
            <person name="Prigge M."/>
            <person name="Reiss B."/>
            <person name="Renner T."/>
            <person name="Rombauts S."/>
            <person name="Rushton P."/>
            <person name="Sanderfoot A."/>
            <person name="Schween G."/>
            <person name="Shiu S.-H."/>
            <person name="Stueber K."/>
            <person name="Theodoulou F.L."/>
            <person name="Tu H."/>
            <person name="Van de Peer Y."/>
            <person name="Verrier P.J."/>
            <person name="Waters E."/>
            <person name="Wood A."/>
            <person name="Yang L."/>
            <person name="Cove D."/>
            <person name="Cuming A."/>
            <person name="Hasebe M."/>
            <person name="Lucas S."/>
            <person name="Mishler D.B."/>
            <person name="Reski R."/>
            <person name="Grigoriev I."/>
            <person name="Quatrano R.S."/>
            <person name="Boore J.L."/>
        </authorList>
    </citation>
    <scope>NUCLEOTIDE SEQUENCE [LARGE SCALE GENOMIC DNA]</scope>
    <source>
        <strain evidence="10 11">cv. Gransden 2004</strain>
    </source>
</reference>
<dbReference type="HAMAP" id="MF_01547">
    <property type="entry name" value="RNA_methyltr_E"/>
    <property type="match status" value="1"/>
</dbReference>
<evidence type="ECO:0000256" key="6">
    <source>
        <dbReference type="ARBA" id="ARBA00041184"/>
    </source>
</evidence>
<evidence type="ECO:0000256" key="1">
    <source>
        <dbReference type="ARBA" id="ARBA00009258"/>
    </source>
</evidence>
<dbReference type="AlphaFoldDB" id="A9SP40"/>
<dbReference type="eggNOG" id="KOG1098">
    <property type="taxonomic scope" value="Eukaryota"/>
</dbReference>
<reference evidence="10" key="3">
    <citation type="submission" date="2020-12" db="UniProtKB">
        <authorList>
            <consortium name="EnsemblPlants"/>
        </authorList>
    </citation>
    <scope>IDENTIFICATION</scope>
</reference>
<dbReference type="Gramene" id="Pp3c22_17560V3.2">
    <property type="protein sequence ID" value="Pp3c22_17560V3.2"/>
    <property type="gene ID" value="Pp3c22_17560"/>
</dbReference>
<proteinExistence type="inferred from homology"/>
<dbReference type="RefSeq" id="XP_024360148.1">
    <property type="nucleotide sequence ID" value="XM_024504380.2"/>
</dbReference>
<dbReference type="GeneID" id="112274698"/>
<reference evidence="9 11" key="2">
    <citation type="journal article" date="2018" name="Plant J.">
        <title>The Physcomitrella patens chromosome-scale assembly reveals moss genome structure and evolution.</title>
        <authorList>
            <person name="Lang D."/>
            <person name="Ullrich K.K."/>
            <person name="Murat F."/>
            <person name="Fuchs J."/>
            <person name="Jenkins J."/>
            <person name="Haas F.B."/>
            <person name="Piednoel M."/>
            <person name="Gundlach H."/>
            <person name="Van Bel M."/>
            <person name="Meyberg R."/>
            <person name="Vives C."/>
            <person name="Morata J."/>
            <person name="Symeonidi A."/>
            <person name="Hiss M."/>
            <person name="Muchero W."/>
            <person name="Kamisugi Y."/>
            <person name="Saleh O."/>
            <person name="Blanc G."/>
            <person name="Decker E.L."/>
            <person name="van Gessel N."/>
            <person name="Grimwood J."/>
            <person name="Hayes R.D."/>
            <person name="Graham S.W."/>
            <person name="Gunter L.E."/>
            <person name="McDaniel S.F."/>
            <person name="Hoernstein S.N.W."/>
            <person name="Larsson A."/>
            <person name="Li F.W."/>
            <person name="Perroud P.F."/>
            <person name="Phillips J."/>
            <person name="Ranjan P."/>
            <person name="Rokshar D.S."/>
            <person name="Rothfels C.J."/>
            <person name="Schneider L."/>
            <person name="Shu S."/>
            <person name="Stevenson D.W."/>
            <person name="Thummler F."/>
            <person name="Tillich M."/>
            <person name="Villarreal Aguilar J.C."/>
            <person name="Widiez T."/>
            <person name="Wong G.K."/>
            <person name="Wymore A."/>
            <person name="Zhang Y."/>
            <person name="Zimmer A.D."/>
            <person name="Quatrano R.S."/>
            <person name="Mayer K.F.X."/>
            <person name="Goodstein D."/>
            <person name="Casacuberta J.M."/>
            <person name="Vandepoele K."/>
            <person name="Reski R."/>
            <person name="Cuming A.C."/>
            <person name="Tuskan G.A."/>
            <person name="Maumus F."/>
            <person name="Salse J."/>
            <person name="Schmutz J."/>
            <person name="Rensing S.A."/>
        </authorList>
    </citation>
    <scope>NUCLEOTIDE SEQUENCE [LARGE SCALE GENOMIC DNA]</scope>
    <source>
        <strain evidence="10 11">cv. Gransden 2004</strain>
    </source>
</reference>
<dbReference type="InterPro" id="IPR050082">
    <property type="entry name" value="RNA_methyltr_RlmE"/>
</dbReference>
<dbReference type="GO" id="GO:0001510">
    <property type="term" value="P:RNA methylation"/>
    <property type="evidence" value="ECO:0000318"/>
    <property type="project" value="GO_Central"/>
</dbReference>
<evidence type="ECO:0000256" key="2">
    <source>
        <dbReference type="ARBA" id="ARBA00022552"/>
    </source>
</evidence>
<dbReference type="KEGG" id="ppp:112274698"/>
<dbReference type="InterPro" id="IPR002877">
    <property type="entry name" value="RNA_MeTrfase_FtsJ_dom"/>
</dbReference>
<protein>
    <recommendedName>
        <fullName evidence="6">rRNA methyltransferase 2, mitochondrial</fullName>
    </recommendedName>
</protein>
<gene>
    <name evidence="10" type="primary">LOC112274698</name>
    <name evidence="9" type="ORF">PHYPA_027269</name>
</gene>
<evidence type="ECO:0000256" key="5">
    <source>
        <dbReference type="ARBA" id="ARBA00022691"/>
    </source>
</evidence>
<evidence type="ECO:0000259" key="8">
    <source>
        <dbReference type="Pfam" id="PF01728"/>
    </source>
</evidence>
<dbReference type="OMA" id="HRQTDHL"/>
<dbReference type="EMBL" id="ABEU02000022">
    <property type="protein sequence ID" value="PNR30953.1"/>
    <property type="molecule type" value="Genomic_DNA"/>
</dbReference>
<dbReference type="SUPFAM" id="SSF53335">
    <property type="entry name" value="S-adenosyl-L-methionine-dependent methyltransferases"/>
    <property type="match status" value="1"/>
</dbReference>
<keyword evidence="4" id="KW-0808">Transferase</keyword>
<evidence type="ECO:0000313" key="9">
    <source>
        <dbReference type="EMBL" id="PNR30953.1"/>
    </source>
</evidence>
<evidence type="ECO:0000313" key="11">
    <source>
        <dbReference type="Proteomes" id="UP000006727"/>
    </source>
</evidence>
<dbReference type="FunCoup" id="A9SP40">
    <property type="interactions" value="36"/>
</dbReference>
<evidence type="ECO:0000313" key="10">
    <source>
        <dbReference type="EnsemblPlants" id="Pp3c22_17560V3.1"/>
    </source>
</evidence>
<name>A9SP40_PHYPA</name>
<dbReference type="GO" id="GO:0008650">
    <property type="term" value="F:rRNA (uridine-2'-O-)-methyltransferase activity"/>
    <property type="evidence" value="ECO:0000318"/>
    <property type="project" value="GO_Central"/>
</dbReference>
<dbReference type="HOGENOM" id="CLU_009422_4_3_1"/>
<dbReference type="OrthoDB" id="20105at2759"/>
<sequence length="225" mass="24203">MSGGTADFFYREARRLKYVARSAFKLLEIQKKHRIIRPGASVLDLGCAPGAFLQVACQNLGPPEKGGVVVGVDIKKVKVPADHCDHRVRTIASDVMQMSHAALASFSASGKGYSVLISDMCPSVSGVGSKDAALSAELGMCALHLALGQSEVDDSIPETGGILLPGGSIVIKLLEGEDSQGFLKLCKGRFQQLHWLRPKATRSTSREIYFIGKSRVTKYSPNQEK</sequence>
<dbReference type="Pfam" id="PF01728">
    <property type="entry name" value="FtsJ"/>
    <property type="match status" value="1"/>
</dbReference>
<dbReference type="RefSeq" id="XP_024360146.1">
    <property type="nucleotide sequence ID" value="XM_024504378.2"/>
</dbReference>
<keyword evidence="2" id="KW-0698">rRNA processing</keyword>